<evidence type="ECO:0000313" key="3">
    <source>
        <dbReference type="Proteomes" id="UP000028838"/>
    </source>
</evidence>
<gene>
    <name evidence="2" type="ORF">TGFOU_220900</name>
</gene>
<feature type="compositionally biased region" description="Low complexity" evidence="1">
    <location>
        <begin position="39"/>
        <end position="54"/>
    </location>
</feature>
<feature type="compositionally biased region" description="Basic and acidic residues" evidence="1">
    <location>
        <begin position="301"/>
        <end position="311"/>
    </location>
</feature>
<evidence type="ECO:0000256" key="1">
    <source>
        <dbReference type="SAM" id="MobiDB-lite"/>
    </source>
</evidence>
<comment type="caution">
    <text evidence="2">The sequence shown here is derived from an EMBL/GenBank/DDBJ whole genome shotgun (WGS) entry which is preliminary data.</text>
</comment>
<name>A0A086JIR2_TOXGO</name>
<dbReference type="Proteomes" id="UP000028838">
    <property type="component" value="Unassembled WGS sequence"/>
</dbReference>
<feature type="region of interest" description="Disordered" evidence="1">
    <location>
        <begin position="1"/>
        <end position="564"/>
    </location>
</feature>
<feature type="compositionally biased region" description="Polar residues" evidence="1">
    <location>
        <begin position="267"/>
        <end position="281"/>
    </location>
</feature>
<dbReference type="VEuPathDB" id="ToxoDB:TGFOU_220900"/>
<feature type="compositionally biased region" description="Basic and acidic residues" evidence="1">
    <location>
        <begin position="209"/>
        <end position="241"/>
    </location>
</feature>
<evidence type="ECO:0000313" key="2">
    <source>
        <dbReference type="EMBL" id="KFG32030.1"/>
    </source>
</evidence>
<feature type="compositionally biased region" description="Basic and acidic residues" evidence="1">
    <location>
        <begin position="479"/>
        <end position="508"/>
    </location>
</feature>
<proteinExistence type="predicted"/>
<dbReference type="AlphaFoldDB" id="A0A086JIR2"/>
<sequence length="706" mass="78110">MALNITAPPSPLASDTVTSPAAGKPREDSLPASPVAAVSRGSSFPASPSSAAGRTETAPKAEDSPKAGSRRPSFLSLKKKRTEQGNEADNAEEPRQSRRNSFANKAKALLGKATKGDSKSVNDDEVDSTSAAAEASEKAEELATSPKAESRTDKWRRRLSLSRDRSVERGLTANEEGTAGVKGLGSEPASPQNDTPESRLGRLKRRLSLSKDGDRSRRQSHVAEAENGKANEGEQSEKQDEAANSQETPADVSAVKEETENEPAPTMQVSEANSQTASPTNEKSESRRDKWRRRLSLSRDCSVERSEKGENMPKSPAADEESSTKRFLRRLSISSREEKRNSDSEREGEPKEGRLSRLRRRLSISKKEKESEEQAEEGASSEVEKEGRGRRLLRRLSVSSRKSANEEDGEGAQESTAAKLKRRLSLSSRASRASREGSVCSNDGEDKKESSSLRRRLSLRSRSREPPLPCPAGQQTRKSLKEKVKSLVKRRDIRAEDMERVEQLHNPDYKPGAHKIDFASSDEESEREDDCLDKNPSPGLAGNLTEGFAVSSESSPIASVHPETETPHLFPVDEQVTASPMRLETPKDFEEWLHTTAEEDAGVHLTPGDIEETALTVRSPRTEKKQENDNGVFGLFCCGVGSRETEEERRRWKEALRYSCSKMRPQEKVFMQQPLVCRELGFDDIEFSHKLCYAPTEYSLEIEKAF</sequence>
<dbReference type="EMBL" id="AEYH02003039">
    <property type="protein sequence ID" value="KFG32030.1"/>
    <property type="molecule type" value="Genomic_DNA"/>
</dbReference>
<reference evidence="2 3" key="1">
    <citation type="submission" date="2014-07" db="EMBL/GenBank/DDBJ databases">
        <authorList>
            <person name="Sibley D."/>
            <person name="Venepally P."/>
            <person name="Karamycheva S."/>
            <person name="Hadjithomas M."/>
            <person name="Khan A."/>
            <person name="Brunk B."/>
            <person name="Roos D."/>
            <person name="Caler E."/>
            <person name="Lorenzi H."/>
        </authorList>
    </citation>
    <scope>NUCLEOTIDE SEQUENCE [LARGE SCALE GENOMIC DNA]</scope>
    <source>
        <strain evidence="2 3">FOU</strain>
    </source>
</reference>
<accession>A0A086JIR2</accession>
<feature type="compositionally biased region" description="Low complexity" evidence="1">
    <location>
        <begin position="103"/>
        <end position="113"/>
    </location>
</feature>
<dbReference type="OrthoDB" id="332178at2759"/>
<protein>
    <submittedName>
        <fullName evidence="2">Uncharacterized protein</fullName>
    </submittedName>
</protein>
<organism evidence="2 3">
    <name type="scientific">Toxoplasma gondii FOU</name>
    <dbReference type="NCBI Taxonomy" id="943167"/>
    <lineage>
        <taxon>Eukaryota</taxon>
        <taxon>Sar</taxon>
        <taxon>Alveolata</taxon>
        <taxon>Apicomplexa</taxon>
        <taxon>Conoidasida</taxon>
        <taxon>Coccidia</taxon>
        <taxon>Eucoccidiorida</taxon>
        <taxon>Eimeriorina</taxon>
        <taxon>Sarcocystidae</taxon>
        <taxon>Toxoplasma</taxon>
    </lineage>
</organism>
<dbReference type="SMR" id="A0A086JIR2"/>
<feature type="compositionally biased region" description="Basic and acidic residues" evidence="1">
    <location>
        <begin position="335"/>
        <end position="355"/>
    </location>
</feature>
<feature type="compositionally biased region" description="Acidic residues" evidence="1">
    <location>
        <begin position="520"/>
        <end position="531"/>
    </location>
</feature>